<protein>
    <submittedName>
        <fullName evidence="2">Uncharacterized protein</fullName>
    </submittedName>
</protein>
<reference evidence="2" key="1">
    <citation type="journal article" date="2020" name="Nat. Commun.">
        <title>Large-scale genome sequencing of mycorrhizal fungi provides insights into the early evolution of symbiotic traits.</title>
        <authorList>
            <person name="Miyauchi S."/>
            <person name="Kiss E."/>
            <person name="Kuo A."/>
            <person name="Drula E."/>
            <person name="Kohler A."/>
            <person name="Sanchez-Garcia M."/>
            <person name="Morin E."/>
            <person name="Andreopoulos B."/>
            <person name="Barry K.W."/>
            <person name="Bonito G."/>
            <person name="Buee M."/>
            <person name="Carver A."/>
            <person name="Chen C."/>
            <person name="Cichocki N."/>
            <person name="Clum A."/>
            <person name="Culley D."/>
            <person name="Crous P.W."/>
            <person name="Fauchery L."/>
            <person name="Girlanda M."/>
            <person name="Hayes R.D."/>
            <person name="Keri Z."/>
            <person name="LaButti K."/>
            <person name="Lipzen A."/>
            <person name="Lombard V."/>
            <person name="Magnuson J."/>
            <person name="Maillard F."/>
            <person name="Murat C."/>
            <person name="Nolan M."/>
            <person name="Ohm R.A."/>
            <person name="Pangilinan J."/>
            <person name="Pereira M.F."/>
            <person name="Perotto S."/>
            <person name="Peter M."/>
            <person name="Pfister S."/>
            <person name="Riley R."/>
            <person name="Sitrit Y."/>
            <person name="Stielow J.B."/>
            <person name="Szollosi G."/>
            <person name="Zifcakova L."/>
            <person name="Stursova M."/>
            <person name="Spatafora J.W."/>
            <person name="Tedersoo L."/>
            <person name="Vaario L.M."/>
            <person name="Yamada A."/>
            <person name="Yan M."/>
            <person name="Wang P."/>
            <person name="Xu J."/>
            <person name="Bruns T."/>
            <person name="Baldrian P."/>
            <person name="Vilgalys R."/>
            <person name="Dunand C."/>
            <person name="Henrissat B."/>
            <person name="Grigoriev I.V."/>
            <person name="Hibbett D."/>
            <person name="Nagy L.G."/>
            <person name="Martin F.M."/>
        </authorList>
    </citation>
    <scope>NUCLEOTIDE SEQUENCE</scope>
    <source>
        <strain evidence="2">UP504</strain>
    </source>
</reference>
<evidence type="ECO:0000313" key="2">
    <source>
        <dbReference type="EMBL" id="KAF9515177.1"/>
    </source>
</evidence>
<dbReference type="AlphaFoldDB" id="A0A9P6B0N5"/>
<feature type="region of interest" description="Disordered" evidence="1">
    <location>
        <begin position="198"/>
        <end position="217"/>
    </location>
</feature>
<name>A0A9P6B0N5_9AGAM</name>
<dbReference type="Proteomes" id="UP000886523">
    <property type="component" value="Unassembled WGS sequence"/>
</dbReference>
<comment type="caution">
    <text evidence="2">The sequence shown here is derived from an EMBL/GenBank/DDBJ whole genome shotgun (WGS) entry which is preliminary data.</text>
</comment>
<dbReference type="EMBL" id="MU128953">
    <property type="protein sequence ID" value="KAF9515177.1"/>
    <property type="molecule type" value="Genomic_DNA"/>
</dbReference>
<evidence type="ECO:0000256" key="1">
    <source>
        <dbReference type="SAM" id="MobiDB-lite"/>
    </source>
</evidence>
<sequence length="297" mass="33752">MAVPSPFAELYHLDEFEVLCISLNVDLDAFSAHLDMFRDSKPEQSFLNRRLAVAVPIALHDVMYVPSAVLSVMAKEKPRKQVYLLDARANIWKQKKSSMAVQSRPFPWDERHPEFSHLPVSGIKRLEGSTAQWCRGLDQGLPAGQAPFHIVDAHHLSPAHQIDSKLLMNRENARSSRANAVLASANTNAEFTFTKRQNSDRCHHSLQSSIPAPPRRPTARMLPPYHAETDAFAYSTNSRLEKDGSAHLTISTWKRSNLIPQTRFKHLLIRTHQIRTHRNHSNHLNIQVLPPTPLNER</sequence>
<gene>
    <name evidence="2" type="ORF">BS47DRAFT_1391903</name>
</gene>
<keyword evidence="3" id="KW-1185">Reference proteome</keyword>
<organism evidence="2 3">
    <name type="scientific">Hydnum rufescens UP504</name>
    <dbReference type="NCBI Taxonomy" id="1448309"/>
    <lineage>
        <taxon>Eukaryota</taxon>
        <taxon>Fungi</taxon>
        <taxon>Dikarya</taxon>
        <taxon>Basidiomycota</taxon>
        <taxon>Agaricomycotina</taxon>
        <taxon>Agaricomycetes</taxon>
        <taxon>Cantharellales</taxon>
        <taxon>Hydnaceae</taxon>
        <taxon>Hydnum</taxon>
    </lineage>
</organism>
<proteinExistence type="predicted"/>
<accession>A0A9P6B0N5</accession>
<evidence type="ECO:0000313" key="3">
    <source>
        <dbReference type="Proteomes" id="UP000886523"/>
    </source>
</evidence>